<dbReference type="EC" id="4.1.1.48" evidence="16"/>
<dbReference type="NCBIfam" id="NF006945">
    <property type="entry name" value="PRK09427.1"/>
    <property type="match status" value="1"/>
</dbReference>
<dbReference type="PANTHER" id="PTHR22854:SF2">
    <property type="entry name" value="INDOLE-3-GLYCEROL-PHOSPHATE SYNTHASE"/>
    <property type="match status" value="1"/>
</dbReference>
<comment type="function">
    <text evidence="15">Bifunctional enzyme that catalyzes two sequential steps of tryptophan biosynthetic pathway. The first reaction is catalyzed by the isomerase, coded by the TrpF domain; the second reaction is catalyzed by the synthase, coded by the TrpC domain.</text>
</comment>
<comment type="catalytic activity">
    <reaction evidence="2 16">
        <text>1-(2-carboxyphenylamino)-1-deoxy-D-ribulose 5-phosphate + H(+) = (1S,2R)-1-C-(indol-3-yl)glycerol 3-phosphate + CO2 + H2O</text>
        <dbReference type="Rhea" id="RHEA:23476"/>
        <dbReference type="ChEBI" id="CHEBI:15377"/>
        <dbReference type="ChEBI" id="CHEBI:15378"/>
        <dbReference type="ChEBI" id="CHEBI:16526"/>
        <dbReference type="ChEBI" id="CHEBI:58613"/>
        <dbReference type="ChEBI" id="CHEBI:58866"/>
        <dbReference type="EC" id="4.1.1.48"/>
    </reaction>
</comment>
<comment type="similarity">
    <text evidence="17">Belongs to the TrpF family.</text>
</comment>
<organism evidence="20 21">
    <name type="scientific">Pantoea ananatis (strain AJ13355)</name>
    <dbReference type="NCBI Taxonomy" id="932677"/>
    <lineage>
        <taxon>Bacteria</taxon>
        <taxon>Pseudomonadati</taxon>
        <taxon>Pseudomonadota</taxon>
        <taxon>Gammaproteobacteria</taxon>
        <taxon>Enterobacterales</taxon>
        <taxon>Erwiniaceae</taxon>
        <taxon>Pantoea</taxon>
    </lineage>
</organism>
<accession>A0A0H3KWP5</accession>
<evidence type="ECO:0000256" key="14">
    <source>
        <dbReference type="ARBA" id="ARBA00023268"/>
    </source>
</evidence>
<comment type="similarity">
    <text evidence="5">In the N-terminal section; belongs to the TrpC family.</text>
</comment>
<sequence>MQGTVLDKIVKDKAVWVEARKQQQPLESFQQRVALSSRSFYDALQGTRTAFILECKKASPSKGLIRDDFDPEMIAGVYRHYASAVSVLTDEKYFQGDFAFLPVVSAAITQPVLCKDFIIDPYQIYLARYYQADAILLMLSVVDDEQYRQLAAIAHSLQMGVLTEVSNEQELERAIALEAKVVGINNRDLRDLSIDLNRTRELAPRLGPGVTVISESGINNYRDVRELSHFANGFLIGSALMEEEDLHAAVRRVTLGSNKVCGLTRPEDACAACEAGAIFGGLIFVEGSPRQVDTERARAVMAGAPLKYVGVFRDAAISDIVTKTEALQLSAVQLHGDEDPAYVAELYQALPENVQIWKALSIQTALPERRWPHVDRYVFDNGNGGSGQTFDWSLLKGQDLKNVLLAGGLSADNCVEAAQLGCAGLDFNSGVESEPGIKDASKIASVFRTLRAY</sequence>
<keyword evidence="11 16" id="KW-0057">Aromatic amino acid biosynthesis</keyword>
<keyword evidence="14" id="KW-0511">Multifunctional enzyme</keyword>
<dbReference type="FunFam" id="3.20.20.70:FF:000165">
    <property type="entry name" value="Multifunctional fusion protein"/>
    <property type="match status" value="1"/>
</dbReference>
<dbReference type="InterPro" id="IPR001240">
    <property type="entry name" value="PRAI_dom"/>
</dbReference>
<keyword evidence="10 16" id="KW-0822">Tryptophan biosynthesis</keyword>
<evidence type="ECO:0000256" key="9">
    <source>
        <dbReference type="ARBA" id="ARBA00022793"/>
    </source>
</evidence>
<dbReference type="Pfam" id="PF00218">
    <property type="entry name" value="IGPS"/>
    <property type="match status" value="1"/>
</dbReference>
<keyword evidence="12 17" id="KW-0413">Isomerase</keyword>
<proteinExistence type="inferred from homology"/>
<evidence type="ECO:0000256" key="16">
    <source>
        <dbReference type="HAMAP-Rule" id="MF_00134"/>
    </source>
</evidence>
<dbReference type="CDD" id="cd00405">
    <property type="entry name" value="PRAI"/>
    <property type="match status" value="1"/>
</dbReference>
<name>A0A0H3KWP5_PANAA</name>
<evidence type="ECO:0000256" key="12">
    <source>
        <dbReference type="ARBA" id="ARBA00023235"/>
    </source>
</evidence>
<dbReference type="NCBIfam" id="NF001377">
    <property type="entry name" value="PRK00278.2-4"/>
    <property type="match status" value="1"/>
</dbReference>
<evidence type="ECO:0000256" key="6">
    <source>
        <dbReference type="ARBA" id="ARBA00009847"/>
    </source>
</evidence>
<comment type="pathway">
    <text evidence="3 17">Amino-acid biosynthesis; L-tryptophan biosynthesis; L-tryptophan from chorismate: step 3/5.</text>
</comment>
<evidence type="ECO:0000256" key="11">
    <source>
        <dbReference type="ARBA" id="ARBA00023141"/>
    </source>
</evidence>
<evidence type="ECO:0000256" key="8">
    <source>
        <dbReference type="ARBA" id="ARBA00022605"/>
    </source>
</evidence>
<evidence type="ECO:0000313" key="20">
    <source>
        <dbReference type="EMBL" id="BAK11471.1"/>
    </source>
</evidence>
<evidence type="ECO:0000259" key="18">
    <source>
        <dbReference type="Pfam" id="PF00218"/>
    </source>
</evidence>
<keyword evidence="8 16" id="KW-0028">Amino-acid biosynthesis</keyword>
<comment type="similarity">
    <text evidence="16">Belongs to the TrpC family.</text>
</comment>
<dbReference type="InterPro" id="IPR011060">
    <property type="entry name" value="RibuloseP-bd_barrel"/>
</dbReference>
<keyword evidence="13 16" id="KW-0456">Lyase</keyword>
<dbReference type="eggNOG" id="COG0135">
    <property type="taxonomic scope" value="Bacteria"/>
</dbReference>
<evidence type="ECO:0000256" key="5">
    <source>
        <dbReference type="ARBA" id="ARBA00007902"/>
    </source>
</evidence>
<dbReference type="RefSeq" id="WP_014593816.1">
    <property type="nucleotide sequence ID" value="NC_017531.2"/>
</dbReference>
<dbReference type="PATRIC" id="fig|932677.3.peg.1624"/>
<dbReference type="GO" id="GO:0000162">
    <property type="term" value="P:L-tryptophan biosynthetic process"/>
    <property type="evidence" value="ECO:0007669"/>
    <property type="project" value="UniProtKB-UniRule"/>
</dbReference>
<evidence type="ECO:0000256" key="10">
    <source>
        <dbReference type="ARBA" id="ARBA00022822"/>
    </source>
</evidence>
<dbReference type="KEGG" id="paj:PAJ_1391"/>
<evidence type="ECO:0000256" key="3">
    <source>
        <dbReference type="ARBA" id="ARBA00004664"/>
    </source>
</evidence>
<dbReference type="Pfam" id="PF00697">
    <property type="entry name" value="PRAI"/>
    <property type="match status" value="1"/>
</dbReference>
<comment type="subunit">
    <text evidence="7">Monomer.</text>
</comment>
<dbReference type="eggNOG" id="COG0134">
    <property type="taxonomic scope" value="Bacteria"/>
</dbReference>
<dbReference type="EMBL" id="AP012032">
    <property type="protein sequence ID" value="BAK11471.1"/>
    <property type="molecule type" value="Genomic_DNA"/>
</dbReference>
<evidence type="ECO:0000256" key="15">
    <source>
        <dbReference type="ARBA" id="ARBA00025592"/>
    </source>
</evidence>
<evidence type="ECO:0000256" key="1">
    <source>
        <dbReference type="ARBA" id="ARBA00001164"/>
    </source>
</evidence>
<protein>
    <recommendedName>
        <fullName evidence="16 17">Multifunctional fusion protein</fullName>
    </recommendedName>
    <domain>
        <recommendedName>
            <fullName evidence="16">Indole-3-glycerol phosphate synthase</fullName>
            <shortName evidence="16">IGPS</shortName>
            <ecNumber evidence="16">4.1.1.48</ecNumber>
        </recommendedName>
    </domain>
    <domain>
        <recommendedName>
            <fullName evidence="17">N-(5'-phosphoribosyl)anthranilate isomerase</fullName>
            <shortName evidence="17">PRAI</shortName>
            <ecNumber evidence="17">5.3.1.24</ecNumber>
        </recommendedName>
    </domain>
</protein>
<dbReference type="UniPathway" id="UPA00035">
    <property type="reaction ID" value="UER00042"/>
</dbReference>
<evidence type="ECO:0000259" key="19">
    <source>
        <dbReference type="Pfam" id="PF00697"/>
    </source>
</evidence>
<feature type="domain" description="Indole-3-glycerol phosphate synthase" evidence="18">
    <location>
        <begin position="6"/>
        <end position="252"/>
    </location>
</feature>
<dbReference type="Gene3D" id="3.20.20.70">
    <property type="entry name" value="Aldolase class I"/>
    <property type="match status" value="2"/>
</dbReference>
<dbReference type="HOGENOM" id="CLU_007713_0_1_6"/>
<evidence type="ECO:0000256" key="4">
    <source>
        <dbReference type="ARBA" id="ARBA00004696"/>
    </source>
</evidence>
<evidence type="ECO:0000256" key="7">
    <source>
        <dbReference type="ARBA" id="ARBA00011245"/>
    </source>
</evidence>
<comment type="pathway">
    <text evidence="4 16">Amino-acid biosynthesis; L-tryptophan biosynthesis; L-tryptophan from chorismate: step 4/5.</text>
</comment>
<dbReference type="OrthoDB" id="9804217at2"/>
<dbReference type="InterPro" id="IPR013798">
    <property type="entry name" value="Indole-3-glycerol_P_synth_dom"/>
</dbReference>
<dbReference type="InterPro" id="IPR001468">
    <property type="entry name" value="Indole-3-GlycerolPSynthase_CS"/>
</dbReference>
<dbReference type="GO" id="GO:0004425">
    <property type="term" value="F:indole-3-glycerol-phosphate synthase activity"/>
    <property type="evidence" value="ECO:0007669"/>
    <property type="project" value="UniProtKB-UniRule"/>
</dbReference>
<comment type="catalytic activity">
    <reaction evidence="1 17">
        <text>N-(5-phospho-beta-D-ribosyl)anthranilate = 1-(2-carboxyphenylamino)-1-deoxy-D-ribulose 5-phosphate</text>
        <dbReference type="Rhea" id="RHEA:21540"/>
        <dbReference type="ChEBI" id="CHEBI:18277"/>
        <dbReference type="ChEBI" id="CHEBI:58613"/>
        <dbReference type="EC" id="5.3.1.24"/>
    </reaction>
</comment>
<dbReference type="InterPro" id="IPR045186">
    <property type="entry name" value="Indole-3-glycerol_P_synth"/>
</dbReference>
<dbReference type="PROSITE" id="PS00614">
    <property type="entry name" value="IGPS"/>
    <property type="match status" value="1"/>
</dbReference>
<dbReference type="CDD" id="cd00331">
    <property type="entry name" value="IGPS"/>
    <property type="match status" value="1"/>
</dbReference>
<dbReference type="GO" id="GO:0004640">
    <property type="term" value="F:phosphoribosylanthranilate isomerase activity"/>
    <property type="evidence" value="ECO:0007669"/>
    <property type="project" value="UniProtKB-UniRule"/>
</dbReference>
<dbReference type="InterPro" id="IPR013785">
    <property type="entry name" value="Aldolase_TIM"/>
</dbReference>
<dbReference type="SUPFAM" id="SSF51366">
    <property type="entry name" value="Ribulose-phoshate binding barrel"/>
    <property type="match status" value="2"/>
</dbReference>
<dbReference type="PANTHER" id="PTHR22854">
    <property type="entry name" value="TRYPTOPHAN BIOSYNTHESIS PROTEIN"/>
    <property type="match status" value="1"/>
</dbReference>
<evidence type="ECO:0000256" key="13">
    <source>
        <dbReference type="ARBA" id="ARBA00023239"/>
    </source>
</evidence>
<keyword evidence="9 16" id="KW-0210">Decarboxylase</keyword>
<dbReference type="EC" id="5.3.1.24" evidence="17"/>
<evidence type="ECO:0000313" key="21">
    <source>
        <dbReference type="Proteomes" id="UP000006690"/>
    </source>
</evidence>
<comment type="similarity">
    <text evidence="6">In the C-terminal section; belongs to the TrpF family.</text>
</comment>
<dbReference type="FunFam" id="3.20.20.70:FF:000024">
    <property type="entry name" value="Indole-3-glycerol phosphate synthase"/>
    <property type="match status" value="1"/>
</dbReference>
<evidence type="ECO:0000256" key="2">
    <source>
        <dbReference type="ARBA" id="ARBA00001633"/>
    </source>
</evidence>
<dbReference type="Proteomes" id="UP000006690">
    <property type="component" value="Chromosome"/>
</dbReference>
<gene>
    <name evidence="16 20" type="primary">trpC</name>
    <name evidence="17" type="synonym">trpF</name>
    <name evidence="20" type="ordered locus">PAJ_1391</name>
</gene>
<dbReference type="HAMAP" id="MF_00135">
    <property type="entry name" value="PRAI"/>
    <property type="match status" value="1"/>
</dbReference>
<dbReference type="HAMAP" id="MF_00134_B">
    <property type="entry name" value="IGPS_B"/>
    <property type="match status" value="1"/>
</dbReference>
<dbReference type="AlphaFoldDB" id="A0A0H3KWP5"/>
<evidence type="ECO:0000256" key="17">
    <source>
        <dbReference type="HAMAP-Rule" id="MF_00135"/>
    </source>
</evidence>
<feature type="domain" description="N-(5'phosphoribosyl) anthranilate isomerase (PRAI)" evidence="19">
    <location>
        <begin position="258"/>
        <end position="447"/>
    </location>
</feature>
<reference evidence="21" key="1">
    <citation type="journal article" date="2012" name="Appl. Microbiol. Biotechnol.">
        <title>The complete genome sequence of Pantoea ananatis AJ13355, an organism with great biotechnological potential.</title>
        <authorList>
            <person name="Hara Y."/>
            <person name="Kadotani N."/>
            <person name="Izui H."/>
            <person name="Katashkina J.I."/>
            <person name="Kuvaeva T.M."/>
            <person name="Andreeva I.G."/>
            <person name="Golubeva L.I."/>
            <person name="Malko D.B."/>
            <person name="Makeev V.J."/>
            <person name="Mashko S.V."/>
            <person name="Kozlov Y.I."/>
        </authorList>
    </citation>
    <scope>NUCLEOTIDE SEQUENCE [LARGE SCALE GENOMIC DNA]</scope>
    <source>
        <strain evidence="21">AJ13355</strain>
    </source>
</reference>